<keyword evidence="1" id="KW-0812">Transmembrane</keyword>
<keyword evidence="3" id="KW-1185">Reference proteome</keyword>
<keyword evidence="1" id="KW-0472">Membrane</keyword>
<sequence length="100" mass="11003">MQGQPGSTPHGNLYPLACCRGARRSPGRRRAKMGYVSLQHGWLTVPKQGRGVSSVEGWLIDRILAALEVFLLLVYSVNPLGFLFILVRLASTPQLLTQQS</sequence>
<feature type="transmembrane region" description="Helical" evidence="1">
    <location>
        <begin position="63"/>
        <end position="87"/>
    </location>
</feature>
<dbReference type="AlphaFoldDB" id="A0A317XCA7"/>
<name>A0A317XCA7_9EURO</name>
<dbReference type="GeneID" id="37107830"/>
<organism evidence="2 3">
    <name type="scientific">Aspergillus sclerotioniger CBS 115572</name>
    <dbReference type="NCBI Taxonomy" id="1450535"/>
    <lineage>
        <taxon>Eukaryota</taxon>
        <taxon>Fungi</taxon>
        <taxon>Dikarya</taxon>
        <taxon>Ascomycota</taxon>
        <taxon>Pezizomycotina</taxon>
        <taxon>Eurotiomycetes</taxon>
        <taxon>Eurotiomycetidae</taxon>
        <taxon>Eurotiales</taxon>
        <taxon>Aspergillaceae</taxon>
        <taxon>Aspergillus</taxon>
        <taxon>Aspergillus subgen. Circumdati</taxon>
    </lineage>
</organism>
<protein>
    <submittedName>
        <fullName evidence="2">Uncharacterized protein</fullName>
    </submittedName>
</protein>
<reference evidence="2 3" key="1">
    <citation type="submission" date="2016-12" db="EMBL/GenBank/DDBJ databases">
        <title>The genomes of Aspergillus section Nigri reveals drivers in fungal speciation.</title>
        <authorList>
            <consortium name="DOE Joint Genome Institute"/>
            <person name="Vesth T.C."/>
            <person name="Nybo J."/>
            <person name="Theobald S."/>
            <person name="Brandl J."/>
            <person name="Frisvad J.C."/>
            <person name="Nielsen K.F."/>
            <person name="Lyhne E.K."/>
            <person name="Kogle M.E."/>
            <person name="Kuo A."/>
            <person name="Riley R."/>
            <person name="Clum A."/>
            <person name="Nolan M."/>
            <person name="Lipzen A."/>
            <person name="Salamov A."/>
            <person name="Henrissat B."/>
            <person name="Wiebenga A."/>
            <person name="De Vries R.P."/>
            <person name="Grigoriev I.V."/>
            <person name="Mortensen U.H."/>
            <person name="Andersen M.R."/>
            <person name="Baker S.E."/>
        </authorList>
    </citation>
    <scope>NUCLEOTIDE SEQUENCE [LARGE SCALE GENOMIC DNA]</scope>
    <source>
        <strain evidence="2 3">CBS 115572</strain>
    </source>
</reference>
<evidence type="ECO:0000313" key="3">
    <source>
        <dbReference type="Proteomes" id="UP000246702"/>
    </source>
</evidence>
<accession>A0A317XCA7</accession>
<evidence type="ECO:0000313" key="2">
    <source>
        <dbReference type="EMBL" id="PWY95741.1"/>
    </source>
</evidence>
<dbReference type="RefSeq" id="XP_025472502.1">
    <property type="nucleotide sequence ID" value="XM_025605687.1"/>
</dbReference>
<proteinExistence type="predicted"/>
<dbReference type="Proteomes" id="UP000246702">
    <property type="component" value="Unassembled WGS sequence"/>
</dbReference>
<evidence type="ECO:0000256" key="1">
    <source>
        <dbReference type="SAM" id="Phobius"/>
    </source>
</evidence>
<comment type="caution">
    <text evidence="2">The sequence shown here is derived from an EMBL/GenBank/DDBJ whole genome shotgun (WGS) entry which is preliminary data.</text>
</comment>
<keyword evidence="1" id="KW-1133">Transmembrane helix</keyword>
<gene>
    <name evidence="2" type="ORF">BO94DRAFT_135216</name>
</gene>
<dbReference type="EMBL" id="MSFK01000002">
    <property type="protein sequence ID" value="PWY95741.1"/>
    <property type="molecule type" value="Genomic_DNA"/>
</dbReference>